<feature type="domain" description="PPM-type phosphatase" evidence="1">
    <location>
        <begin position="1"/>
        <end position="54"/>
    </location>
</feature>
<dbReference type="Proteomes" id="UP001189429">
    <property type="component" value="Unassembled WGS sequence"/>
</dbReference>
<dbReference type="SUPFAM" id="SSF81606">
    <property type="entry name" value="PP2C-like"/>
    <property type="match status" value="1"/>
</dbReference>
<organism evidence="2 3">
    <name type="scientific">Prorocentrum cordatum</name>
    <dbReference type="NCBI Taxonomy" id="2364126"/>
    <lineage>
        <taxon>Eukaryota</taxon>
        <taxon>Sar</taxon>
        <taxon>Alveolata</taxon>
        <taxon>Dinophyceae</taxon>
        <taxon>Prorocentrales</taxon>
        <taxon>Prorocentraceae</taxon>
        <taxon>Prorocentrum</taxon>
    </lineage>
</organism>
<sequence length="393" mass="40184">AGGFVTSEGRVDGNLNLSRALGDFAYKKDPKLKQTEQKISCEAEMRTRALTAADRCPPPFALLTAPIGRGLDLVALAPLVQAAASGAAAGGGGRHVVAAAVAAAARVGEVAAHSGGERKAFRDVALHAALGAGAEALPVAAAEAKRKWPSRQRAPAMEVTVPLQEYVIGSGSGSGGADWPQVKATAARSAKSERTVSECGSVDGFAGRPHVFDIASESGSEVPLAEEGIWKSGGVCSAGNFGESVAELKALADTLAEELLEARAAACAAGVPGRRRTWSRLTDAAVQEGARMMGAKVLAQIASMPLLPPLPELGRPAGRWANDLSDATKLAVEAEAMLDVAEGSVQAMAEAAAEVLEGGARAEAVKGVQGWLEECGGQSCVYPPEFLADEGWD</sequence>
<proteinExistence type="predicted"/>
<dbReference type="InterPro" id="IPR001932">
    <property type="entry name" value="PPM-type_phosphatase-like_dom"/>
</dbReference>
<reference evidence="2" key="1">
    <citation type="submission" date="2023-10" db="EMBL/GenBank/DDBJ databases">
        <authorList>
            <person name="Chen Y."/>
            <person name="Shah S."/>
            <person name="Dougan E. K."/>
            <person name="Thang M."/>
            <person name="Chan C."/>
        </authorList>
    </citation>
    <scope>NUCLEOTIDE SEQUENCE [LARGE SCALE GENOMIC DNA]</scope>
</reference>
<evidence type="ECO:0000313" key="2">
    <source>
        <dbReference type="EMBL" id="CAK0898395.1"/>
    </source>
</evidence>
<name>A0ABN9XK68_9DINO</name>
<dbReference type="Gene3D" id="3.60.40.10">
    <property type="entry name" value="PPM-type phosphatase domain"/>
    <property type="match status" value="1"/>
</dbReference>
<protein>
    <recommendedName>
        <fullName evidence="1">PPM-type phosphatase domain-containing protein</fullName>
    </recommendedName>
</protein>
<evidence type="ECO:0000313" key="3">
    <source>
        <dbReference type="Proteomes" id="UP001189429"/>
    </source>
</evidence>
<evidence type="ECO:0000259" key="1">
    <source>
        <dbReference type="Pfam" id="PF00481"/>
    </source>
</evidence>
<comment type="caution">
    <text evidence="2">The sequence shown here is derived from an EMBL/GenBank/DDBJ whole genome shotgun (WGS) entry which is preliminary data.</text>
</comment>
<feature type="non-terminal residue" evidence="2">
    <location>
        <position position="1"/>
    </location>
</feature>
<gene>
    <name evidence="2" type="ORF">PCOR1329_LOCUS76264</name>
</gene>
<dbReference type="Pfam" id="PF00481">
    <property type="entry name" value="PP2C"/>
    <property type="match status" value="1"/>
</dbReference>
<dbReference type="EMBL" id="CAUYUJ010020467">
    <property type="protein sequence ID" value="CAK0898395.1"/>
    <property type="molecule type" value="Genomic_DNA"/>
</dbReference>
<accession>A0ABN9XK68</accession>
<dbReference type="InterPro" id="IPR036457">
    <property type="entry name" value="PPM-type-like_dom_sf"/>
</dbReference>
<keyword evidence="3" id="KW-1185">Reference proteome</keyword>